<comment type="caution">
    <text evidence="1">The sequence shown here is derived from an EMBL/GenBank/DDBJ whole genome shotgun (WGS) entry which is preliminary data.</text>
</comment>
<protein>
    <submittedName>
        <fullName evidence="1">Uncharacterized protein</fullName>
    </submittedName>
</protein>
<proteinExistence type="predicted"/>
<name>A0A6V7CU32_9XANT</name>
<gene>
    <name evidence="1" type="ORF">CFBP7900_14100</name>
</gene>
<reference evidence="1 2" key="1">
    <citation type="submission" date="2020-07" db="EMBL/GenBank/DDBJ databases">
        <authorList>
            <person name="Pothier F. J."/>
        </authorList>
    </citation>
    <scope>NUCLEOTIDE SEQUENCE [LARGE SCALE GENOMIC DNA]</scope>
    <source>
        <strain evidence="1 2">CFBP 7900</strain>
    </source>
</reference>
<evidence type="ECO:0000313" key="1">
    <source>
        <dbReference type="EMBL" id="CAD0321882.1"/>
    </source>
</evidence>
<sequence>MDASSLTRQFLLLPAIGTVLDVFKPVVLLRPQVRALFVPVTAAA</sequence>
<organism evidence="1 2">
    <name type="scientific">Xanthomonas hortorum pv. carotae</name>
    <dbReference type="NCBI Taxonomy" id="487904"/>
    <lineage>
        <taxon>Bacteria</taxon>
        <taxon>Pseudomonadati</taxon>
        <taxon>Pseudomonadota</taxon>
        <taxon>Gammaproteobacteria</taxon>
        <taxon>Lysobacterales</taxon>
        <taxon>Lysobacteraceae</taxon>
        <taxon>Xanthomonas</taxon>
    </lineage>
</organism>
<dbReference type="RefSeq" id="WP_023904624.1">
    <property type="nucleotide sequence ID" value="NZ_CAJDKC010000003.1"/>
</dbReference>
<dbReference type="EMBL" id="CAJDKC010000003">
    <property type="protein sequence ID" value="CAD0321878.1"/>
    <property type="molecule type" value="Genomic_DNA"/>
</dbReference>
<dbReference type="AlphaFoldDB" id="A0A6V7CU32"/>
<accession>A0A6V7CU32</accession>
<dbReference type="Proteomes" id="UP000587508">
    <property type="component" value="Unassembled WGS sequence"/>
</dbReference>
<dbReference type="EMBL" id="CAJDKC010000003">
    <property type="protein sequence ID" value="CAD0321882.1"/>
    <property type="molecule type" value="Genomic_DNA"/>
</dbReference>
<evidence type="ECO:0000313" key="2">
    <source>
        <dbReference type="Proteomes" id="UP000587508"/>
    </source>
</evidence>